<keyword evidence="1" id="KW-0472">Membrane</keyword>
<name>A0A6C0ABX8_9ZZZZ</name>
<evidence type="ECO:0000313" key="3">
    <source>
        <dbReference type="EMBL" id="QHS77207.1"/>
    </source>
</evidence>
<accession>A0A6C0ABX8</accession>
<feature type="transmembrane region" description="Helical" evidence="1">
    <location>
        <begin position="34"/>
        <end position="51"/>
    </location>
</feature>
<keyword evidence="1" id="KW-1133">Transmembrane helix</keyword>
<feature type="transmembrane region" description="Helical" evidence="1">
    <location>
        <begin position="57"/>
        <end position="73"/>
    </location>
</feature>
<feature type="domain" description="Minor capsid protein P9 transmembrane helices" evidence="2">
    <location>
        <begin position="9"/>
        <end position="70"/>
    </location>
</feature>
<keyword evidence="1" id="KW-0812">Transmembrane</keyword>
<evidence type="ECO:0000259" key="2">
    <source>
        <dbReference type="Pfam" id="PF19066"/>
    </source>
</evidence>
<dbReference type="InterPro" id="IPR043915">
    <property type="entry name" value="P9_TM"/>
</dbReference>
<protein>
    <recommendedName>
        <fullName evidence="2">Minor capsid protein P9 transmembrane helices domain-containing protein</fullName>
    </recommendedName>
</protein>
<dbReference type="EMBL" id="MN740543">
    <property type="protein sequence ID" value="QHS77207.1"/>
    <property type="molecule type" value="Genomic_DNA"/>
</dbReference>
<reference evidence="3" key="1">
    <citation type="journal article" date="2020" name="Nature">
        <title>Giant virus diversity and host interactions through global metagenomics.</title>
        <authorList>
            <person name="Schulz F."/>
            <person name="Roux S."/>
            <person name="Paez-Espino D."/>
            <person name="Jungbluth S."/>
            <person name="Walsh D.A."/>
            <person name="Denef V.J."/>
            <person name="McMahon K.D."/>
            <person name="Konstantinidis K.T."/>
            <person name="Eloe-Fadrosh E.A."/>
            <person name="Kyrpides N.C."/>
            <person name="Woyke T."/>
        </authorList>
    </citation>
    <scope>NUCLEOTIDE SEQUENCE</scope>
    <source>
        <strain evidence="3">GVMAG-S-1004661-13</strain>
    </source>
</reference>
<evidence type="ECO:0000256" key="1">
    <source>
        <dbReference type="SAM" id="Phobius"/>
    </source>
</evidence>
<dbReference type="Pfam" id="PF19066">
    <property type="entry name" value="P9_TM"/>
    <property type="match status" value="1"/>
</dbReference>
<proteinExistence type="predicted"/>
<sequence length="288" mass="34340">MENTEEIFYKDPSVLYKKYYELLPKTDFSREKQSNIIVRVCIYLIVFLFAINYKQAIFVVISIIGLVTVFYIIHNFDGNGKKKEIERRLNNREQKIEFDMDRYDDFRKFPNYYLEKDGLDDESDDDLYSNESFEAGYLDSNGDPVLGTYNGVNFSRPKIEENNLFSISEREEYEKATCKRPTYDNPFMNHNANDYNKNKENIPKACNVDDDEINDEMELKFNENMFRNIDDVFDIENSKRQFYTLPARQVPNDQKGLAMWCYGTGPTCKEDSYKCLRYEDLRYARRRP</sequence>
<organism evidence="3">
    <name type="scientific">viral metagenome</name>
    <dbReference type="NCBI Taxonomy" id="1070528"/>
    <lineage>
        <taxon>unclassified sequences</taxon>
        <taxon>metagenomes</taxon>
        <taxon>organismal metagenomes</taxon>
    </lineage>
</organism>
<dbReference type="AlphaFoldDB" id="A0A6C0ABX8"/>